<dbReference type="PROSITE" id="PS00152">
    <property type="entry name" value="ATPASE_ALPHA_BETA"/>
    <property type="match status" value="1"/>
</dbReference>
<accession>A0A177TDT1</accession>
<evidence type="ECO:0000256" key="2">
    <source>
        <dbReference type="ARBA" id="ARBA00012473"/>
    </source>
</evidence>
<dbReference type="Pfam" id="PF00006">
    <property type="entry name" value="ATP-synt_ab"/>
    <property type="match status" value="1"/>
</dbReference>
<dbReference type="FunFam" id="3.40.50.300:FF:000052">
    <property type="entry name" value="V-type proton ATPase catalytic subunit A"/>
    <property type="match status" value="1"/>
</dbReference>
<dbReference type="CDD" id="cd01134">
    <property type="entry name" value="V_A-ATPase_A"/>
    <property type="match status" value="1"/>
</dbReference>
<dbReference type="AlphaFoldDB" id="A0A177TDT1"/>
<dbReference type="SUPFAM" id="SSF47917">
    <property type="entry name" value="C-terminal domain of alpha and beta subunits of F1 ATP synthase"/>
    <property type="match status" value="1"/>
</dbReference>
<dbReference type="Proteomes" id="UP000077521">
    <property type="component" value="Unassembled WGS sequence"/>
</dbReference>
<keyword evidence="5" id="KW-0547">Nucleotide-binding</keyword>
<keyword evidence="20" id="KW-1185">Reference proteome</keyword>
<dbReference type="InterPro" id="IPR020003">
    <property type="entry name" value="ATPase_a/bsu_AS"/>
</dbReference>
<dbReference type="PANTHER" id="PTHR43607">
    <property type="entry name" value="V-TYPE PROTON ATPASE CATALYTIC SUBUNIT A"/>
    <property type="match status" value="1"/>
</dbReference>
<feature type="domain" description="ATP synthase A/B type C-terminal" evidence="18">
    <location>
        <begin position="469"/>
        <end position="564"/>
    </location>
</feature>
<comment type="subcellular location">
    <subcellularLocation>
        <location evidence="10">Vacuole membrane</location>
        <topology evidence="10">Peripheral membrane protein</topology>
        <orientation evidence="10">Cytoplasmic side</orientation>
    </subcellularLocation>
</comment>
<evidence type="ECO:0000256" key="6">
    <source>
        <dbReference type="ARBA" id="ARBA00022781"/>
    </source>
</evidence>
<dbReference type="FunFam" id="1.10.1140.10:FF:000002">
    <property type="entry name" value="V-type proton ATPase catalytic subunit A"/>
    <property type="match status" value="1"/>
</dbReference>
<dbReference type="Pfam" id="PF16886">
    <property type="entry name" value="ATP-synt_ab_Xtn"/>
    <property type="match status" value="1"/>
</dbReference>
<evidence type="ECO:0000259" key="16">
    <source>
        <dbReference type="Pfam" id="PF02874"/>
    </source>
</evidence>
<dbReference type="SUPFAM" id="SSF50615">
    <property type="entry name" value="N-terminal domain of alpha and beta subunits of F1 ATP synthase"/>
    <property type="match status" value="1"/>
</dbReference>
<dbReference type="InterPro" id="IPR022878">
    <property type="entry name" value="V-ATPase_asu"/>
</dbReference>
<evidence type="ECO:0000313" key="20">
    <source>
        <dbReference type="Proteomes" id="UP000077521"/>
    </source>
</evidence>
<dbReference type="NCBIfam" id="NF003220">
    <property type="entry name" value="PRK04192.1"/>
    <property type="match status" value="1"/>
</dbReference>
<comment type="catalytic activity">
    <reaction evidence="12">
        <text>ATP + H2O + 4 H(+)(in) = ADP + phosphate + 5 H(+)(out)</text>
        <dbReference type="Rhea" id="RHEA:57720"/>
        <dbReference type="ChEBI" id="CHEBI:15377"/>
        <dbReference type="ChEBI" id="CHEBI:15378"/>
        <dbReference type="ChEBI" id="CHEBI:30616"/>
        <dbReference type="ChEBI" id="CHEBI:43474"/>
        <dbReference type="ChEBI" id="CHEBI:456216"/>
        <dbReference type="EC" id="7.1.2.2"/>
    </reaction>
</comment>
<evidence type="ECO:0000256" key="14">
    <source>
        <dbReference type="SAM" id="MobiDB-lite"/>
    </source>
</evidence>
<dbReference type="GO" id="GO:0055082">
    <property type="term" value="P:intracellular chemical homeostasis"/>
    <property type="evidence" value="ECO:0007669"/>
    <property type="project" value="UniProtKB-ARBA"/>
</dbReference>
<dbReference type="Pfam" id="PF02874">
    <property type="entry name" value="ATP-synt_ab_N"/>
    <property type="match status" value="1"/>
</dbReference>
<evidence type="ECO:0000256" key="13">
    <source>
        <dbReference type="ARBA" id="ARBA00058996"/>
    </source>
</evidence>
<evidence type="ECO:0000256" key="11">
    <source>
        <dbReference type="ARBA" id="ARBA00029477"/>
    </source>
</evidence>
<dbReference type="Gene3D" id="3.40.50.300">
    <property type="entry name" value="P-loop containing nucleotide triphosphate hydrolases"/>
    <property type="match status" value="1"/>
</dbReference>
<name>A0A177TDT1_9BASI</name>
<evidence type="ECO:0000259" key="17">
    <source>
        <dbReference type="Pfam" id="PF16886"/>
    </source>
</evidence>
<dbReference type="CDD" id="cd18119">
    <property type="entry name" value="ATP-synt_V_A-type_alpha_N"/>
    <property type="match status" value="1"/>
</dbReference>
<protein>
    <recommendedName>
        <fullName evidence="3">V-type proton ATPase catalytic subunit A</fullName>
        <ecNumber evidence="2">7.1.2.2</ecNumber>
    </recommendedName>
</protein>
<evidence type="ECO:0000256" key="10">
    <source>
        <dbReference type="ARBA" id="ARBA00029427"/>
    </source>
</evidence>
<dbReference type="GO" id="GO:0033180">
    <property type="term" value="C:proton-transporting V-type ATPase, V1 domain"/>
    <property type="evidence" value="ECO:0007669"/>
    <property type="project" value="InterPro"/>
</dbReference>
<dbReference type="SUPFAM" id="SSF52540">
    <property type="entry name" value="P-loop containing nucleoside triphosphate hydrolases"/>
    <property type="match status" value="1"/>
</dbReference>
<dbReference type="InterPro" id="IPR005725">
    <property type="entry name" value="ATPase_V1-cplx_asu"/>
</dbReference>
<organism evidence="19 20">
    <name type="scientific">Tilletia indica</name>
    <dbReference type="NCBI Taxonomy" id="43049"/>
    <lineage>
        <taxon>Eukaryota</taxon>
        <taxon>Fungi</taxon>
        <taxon>Dikarya</taxon>
        <taxon>Basidiomycota</taxon>
        <taxon>Ustilaginomycotina</taxon>
        <taxon>Exobasidiomycetes</taxon>
        <taxon>Tilletiales</taxon>
        <taxon>Tilletiaceae</taxon>
        <taxon>Tilletia</taxon>
    </lineage>
</organism>
<feature type="domain" description="ATPase F1/V1/A1 complex alpha/beta subunit nucleotide-binding" evidence="15">
    <location>
        <begin position="236"/>
        <end position="461"/>
    </location>
</feature>
<reference evidence="19" key="1">
    <citation type="submission" date="2016-04" db="EMBL/GenBank/DDBJ databases">
        <authorList>
            <person name="Nguyen H.D."/>
            <person name="Samba Siva P."/>
            <person name="Cullis J."/>
            <person name="Levesque C.A."/>
            <person name="Hambleton S."/>
        </authorList>
    </citation>
    <scope>NUCLEOTIDE SEQUENCE</scope>
    <source>
        <strain evidence="19">DAOMC 236416</strain>
    </source>
</reference>
<dbReference type="EC" id="7.1.2.2" evidence="2"/>
<dbReference type="InterPro" id="IPR031686">
    <property type="entry name" value="ATP-synth_a_Xtn"/>
</dbReference>
<evidence type="ECO:0000256" key="12">
    <source>
        <dbReference type="ARBA" id="ARBA00048383"/>
    </source>
</evidence>
<feature type="region of interest" description="Disordered" evidence="14">
    <location>
        <begin position="1"/>
        <end position="20"/>
    </location>
</feature>
<dbReference type="InterPro" id="IPR027417">
    <property type="entry name" value="P-loop_NTPase"/>
</dbReference>
<dbReference type="InterPro" id="IPR000194">
    <property type="entry name" value="ATPase_F1/V1/A1_a/bsu_nucl-bd"/>
</dbReference>
<dbReference type="InterPro" id="IPR036121">
    <property type="entry name" value="ATPase_F1/V1/A1_a/bsu_N_sf"/>
</dbReference>
<comment type="similarity">
    <text evidence="1">Belongs to the ATPase alpha/beta chains family.</text>
</comment>
<gene>
    <name evidence="19" type="ORF">A4X13_0g4838</name>
</gene>
<dbReference type="InterPro" id="IPR055190">
    <property type="entry name" value="ATP-synt_VA_C"/>
</dbReference>
<dbReference type="HAMAP" id="MF_00309">
    <property type="entry name" value="ATP_synth_A_arch"/>
    <property type="match status" value="1"/>
</dbReference>
<evidence type="ECO:0000256" key="3">
    <source>
        <dbReference type="ARBA" id="ARBA00018860"/>
    </source>
</evidence>
<dbReference type="FunFam" id="2.40.50.100:FF:000008">
    <property type="entry name" value="V-type proton ATPase catalytic subunit A"/>
    <property type="match status" value="1"/>
</dbReference>
<sequence length="618" mass="67688">MAAALERAKKTTKKVSDEDREGQFGSVYGVSGPVVIAQGMTGSAMYELVRVGHESLVGEIIRIDGDRATIQVYEETSGVSVGDPVLSTGKPLSVELGPGLMSNIYDGIQRPLEAIQKKSQGIYIPRGINTQALDREIKWDFKPVSFKVGDHISGGDVYGSVVENTLVKDHKIMLGPRAMGTVTYIAEKGAYTVDDVVLETEFNGKKTEHTMKQLWPVRAPRPVVEKLTANNPLLTGQRILDSLFPCVQGGTTAIPGAFGCGKTVISQALSKYSNSDIIIYVGCGERGNEMAEVLADFPELTLMRDGEEHPIMQRTTLVANTSNMPVAAREASIYTGITLSEYFRDQGYNVAMMADSTSRWAEALREISGRLAEMPADSGYPAYLGAKLASFYERAGRVTCLGSPAREGSVSIVGAVSPPGGDFSDPVTSATLGIVGAFWGLDKKLAQRKHFPSVNWDISYSNYVNALEPHYEKTYPDFTQYRSTCKSLLQKDSELAEIVQLVGKSALGENDKVTLDVATIIKNDFLQQNGISEYDAFCPFYKSFGMLKNLVDFHNKVQSAISNNPDLTWSKVKEHTSDVMYRLTQQKFENPKDGEEAILAKFDKLNSDISESMRSLQD</sequence>
<dbReference type="InterPro" id="IPR023366">
    <property type="entry name" value="ATP_synth_asu-like_sf"/>
</dbReference>
<reference evidence="19" key="2">
    <citation type="journal article" date="2019" name="IMA Fungus">
        <title>Genome sequencing and comparison of five Tilletia species to identify candidate genes for the detection of regulated species infecting wheat.</title>
        <authorList>
            <person name="Nguyen H.D.T."/>
            <person name="Sultana T."/>
            <person name="Kesanakurti P."/>
            <person name="Hambleton S."/>
        </authorList>
    </citation>
    <scope>NUCLEOTIDE SEQUENCE</scope>
    <source>
        <strain evidence="19">DAOMC 236416</strain>
    </source>
</reference>
<evidence type="ECO:0000259" key="18">
    <source>
        <dbReference type="Pfam" id="PF22919"/>
    </source>
</evidence>
<dbReference type="CDD" id="cd18111">
    <property type="entry name" value="ATP-synt_V_A-type_alpha_C"/>
    <property type="match status" value="1"/>
</dbReference>
<comment type="subunit">
    <text evidence="11">V-ATPase is a heteromultimeric enzyme composed of a peripheral catalytic V1 complex (components A to H) attached to an integral membrane V0 proton pore complex (components: a, c, c', c'', d, e, f and VOA1).</text>
</comment>
<keyword evidence="8" id="KW-1278">Translocase</keyword>
<dbReference type="FunFam" id="2.40.30.20:FF:000002">
    <property type="entry name" value="V-type proton ATPase catalytic subunit A"/>
    <property type="match status" value="1"/>
</dbReference>
<feature type="domain" description="ATPsynthase alpha/beta subunit barrel-sandwich" evidence="17">
    <location>
        <begin position="131"/>
        <end position="218"/>
    </location>
</feature>
<evidence type="ECO:0000256" key="9">
    <source>
        <dbReference type="ARBA" id="ARBA00023065"/>
    </source>
</evidence>
<dbReference type="GO" id="GO:0000329">
    <property type="term" value="C:fungal-type vacuole membrane"/>
    <property type="evidence" value="ECO:0007669"/>
    <property type="project" value="TreeGrafter"/>
</dbReference>
<evidence type="ECO:0000256" key="1">
    <source>
        <dbReference type="ARBA" id="ARBA00008936"/>
    </source>
</evidence>
<dbReference type="Gene3D" id="1.10.1140.10">
    <property type="entry name" value="Bovine Mitochondrial F1-atpase, Atp Synthase Beta Chain, Chain D, domain 3"/>
    <property type="match status" value="1"/>
</dbReference>
<evidence type="ECO:0000256" key="5">
    <source>
        <dbReference type="ARBA" id="ARBA00022741"/>
    </source>
</evidence>
<feature type="compositionally biased region" description="Basic and acidic residues" evidence="14">
    <location>
        <begin position="1"/>
        <end position="17"/>
    </location>
</feature>
<dbReference type="GO" id="GO:0005524">
    <property type="term" value="F:ATP binding"/>
    <property type="evidence" value="ECO:0007669"/>
    <property type="project" value="UniProtKB-KW"/>
</dbReference>
<keyword evidence="9" id="KW-0406">Ion transport</keyword>
<proteinExistence type="inferred from homology"/>
<dbReference type="NCBIfam" id="TIGR01042">
    <property type="entry name" value="V-ATPase_V1_A"/>
    <property type="match status" value="1"/>
</dbReference>
<comment type="function">
    <text evidence="13">Catalytic subunit of the V1 complex of vacuolar(H+)-ATPase (V-ATPase), a multisubunit enzyme composed of a peripheral complex (V1) that hydrolyzes ATP and a membrane integral complex (V0) that translocates protons. V-ATPase is responsible for acidifying and maintaining the pH of intracellular compartments.</text>
</comment>
<dbReference type="InterPro" id="IPR024034">
    <property type="entry name" value="ATPase_F1/V1_b/a_C"/>
</dbReference>
<evidence type="ECO:0000256" key="7">
    <source>
        <dbReference type="ARBA" id="ARBA00022840"/>
    </source>
</evidence>
<dbReference type="OrthoDB" id="1676488at2759"/>
<dbReference type="Gene3D" id="2.40.50.100">
    <property type="match status" value="1"/>
</dbReference>
<comment type="caution">
    <text evidence="19">The sequence shown here is derived from an EMBL/GenBank/DDBJ whole genome shotgun (WGS) entry which is preliminary data.</text>
</comment>
<dbReference type="GO" id="GO:0016887">
    <property type="term" value="F:ATP hydrolysis activity"/>
    <property type="evidence" value="ECO:0007669"/>
    <property type="project" value="InterPro"/>
</dbReference>
<dbReference type="Pfam" id="PF22919">
    <property type="entry name" value="ATP-synt_VA_C"/>
    <property type="match status" value="1"/>
</dbReference>
<dbReference type="GO" id="GO:0046034">
    <property type="term" value="P:ATP metabolic process"/>
    <property type="evidence" value="ECO:0007669"/>
    <property type="project" value="InterPro"/>
</dbReference>
<dbReference type="EMBL" id="LWDF02000336">
    <property type="protein sequence ID" value="KAE8250296.1"/>
    <property type="molecule type" value="Genomic_DNA"/>
</dbReference>
<dbReference type="PANTHER" id="PTHR43607:SF1">
    <property type="entry name" value="H(+)-TRANSPORTING TWO-SECTOR ATPASE"/>
    <property type="match status" value="1"/>
</dbReference>
<evidence type="ECO:0000256" key="8">
    <source>
        <dbReference type="ARBA" id="ARBA00022967"/>
    </source>
</evidence>
<evidence type="ECO:0000313" key="19">
    <source>
        <dbReference type="EMBL" id="KAE8250296.1"/>
    </source>
</evidence>
<dbReference type="GO" id="GO:0046961">
    <property type="term" value="F:proton-transporting ATPase activity, rotational mechanism"/>
    <property type="evidence" value="ECO:0007669"/>
    <property type="project" value="InterPro"/>
</dbReference>
<keyword evidence="6" id="KW-0375">Hydrogen ion transport</keyword>
<dbReference type="Gene3D" id="2.40.30.20">
    <property type="match status" value="1"/>
</dbReference>
<evidence type="ECO:0000259" key="15">
    <source>
        <dbReference type="Pfam" id="PF00006"/>
    </source>
</evidence>
<evidence type="ECO:0000256" key="4">
    <source>
        <dbReference type="ARBA" id="ARBA00022448"/>
    </source>
</evidence>
<feature type="domain" description="ATPase F1/V1/A1 complex alpha/beta subunit N-terminal" evidence="16">
    <location>
        <begin position="27"/>
        <end position="89"/>
    </location>
</feature>
<keyword evidence="4" id="KW-0813">Transport</keyword>
<keyword evidence="7" id="KW-0067">ATP-binding</keyword>
<dbReference type="InterPro" id="IPR004100">
    <property type="entry name" value="ATPase_F1/V1/A1_a/bsu_N"/>
</dbReference>